<reference evidence="1" key="2">
    <citation type="submission" date="2018-08" db="UniProtKB">
        <authorList>
            <consortium name="EnsemblPlants"/>
        </authorList>
    </citation>
    <scope>IDENTIFICATION</scope>
    <source>
        <strain evidence="1">Yugu1</strain>
    </source>
</reference>
<organism evidence="1 2">
    <name type="scientific">Setaria italica</name>
    <name type="common">Foxtail millet</name>
    <name type="synonym">Panicum italicum</name>
    <dbReference type="NCBI Taxonomy" id="4555"/>
    <lineage>
        <taxon>Eukaryota</taxon>
        <taxon>Viridiplantae</taxon>
        <taxon>Streptophyta</taxon>
        <taxon>Embryophyta</taxon>
        <taxon>Tracheophyta</taxon>
        <taxon>Spermatophyta</taxon>
        <taxon>Magnoliopsida</taxon>
        <taxon>Liliopsida</taxon>
        <taxon>Poales</taxon>
        <taxon>Poaceae</taxon>
        <taxon>PACMAD clade</taxon>
        <taxon>Panicoideae</taxon>
        <taxon>Panicodae</taxon>
        <taxon>Paniceae</taxon>
        <taxon>Cenchrinae</taxon>
        <taxon>Setaria</taxon>
    </lineage>
</organism>
<protein>
    <submittedName>
        <fullName evidence="1">Uncharacterized protein</fullName>
    </submittedName>
</protein>
<dbReference type="AlphaFoldDB" id="K3Z1A9"/>
<dbReference type="EnsemblPlants" id="KQL29271">
    <property type="protein sequence ID" value="KQL29271"/>
    <property type="gene ID" value="SETIT_020327mg"/>
</dbReference>
<dbReference type="Proteomes" id="UP000004995">
    <property type="component" value="Unassembled WGS sequence"/>
</dbReference>
<keyword evidence="2" id="KW-1185">Reference proteome</keyword>
<dbReference type="Gramene" id="KQL29271">
    <property type="protein sequence ID" value="KQL29271"/>
    <property type="gene ID" value="SETIT_020327mg"/>
</dbReference>
<dbReference type="InParanoid" id="K3Z1A9"/>
<sequence>MQSGVASIFISPSNTLATVDIKGLLLLSTCKHHMASFIVSITSSTWNFMSLLLLSTKSDS</sequence>
<name>K3Z1A9_SETIT</name>
<reference evidence="2" key="1">
    <citation type="journal article" date="2012" name="Nat. Biotechnol.">
        <title>Reference genome sequence of the model plant Setaria.</title>
        <authorList>
            <person name="Bennetzen J.L."/>
            <person name="Schmutz J."/>
            <person name="Wang H."/>
            <person name="Percifield R."/>
            <person name="Hawkins J."/>
            <person name="Pontaroli A.C."/>
            <person name="Estep M."/>
            <person name="Feng L."/>
            <person name="Vaughn J.N."/>
            <person name="Grimwood J."/>
            <person name="Jenkins J."/>
            <person name="Barry K."/>
            <person name="Lindquist E."/>
            <person name="Hellsten U."/>
            <person name="Deshpande S."/>
            <person name="Wang X."/>
            <person name="Wu X."/>
            <person name="Mitros T."/>
            <person name="Triplett J."/>
            <person name="Yang X."/>
            <person name="Ye C.Y."/>
            <person name="Mauro-Herrera M."/>
            <person name="Wang L."/>
            <person name="Li P."/>
            <person name="Sharma M."/>
            <person name="Sharma R."/>
            <person name="Ronald P.C."/>
            <person name="Panaud O."/>
            <person name="Kellogg E.A."/>
            <person name="Brutnell T.P."/>
            <person name="Doust A.N."/>
            <person name="Tuskan G.A."/>
            <person name="Rokhsar D."/>
            <person name="Devos K.M."/>
        </authorList>
    </citation>
    <scope>NUCLEOTIDE SEQUENCE [LARGE SCALE GENOMIC DNA]</scope>
    <source>
        <strain evidence="2">cv. Yugu1</strain>
    </source>
</reference>
<proteinExistence type="predicted"/>
<evidence type="ECO:0000313" key="1">
    <source>
        <dbReference type="EnsemblPlants" id="KQL29271"/>
    </source>
</evidence>
<accession>K3Z1A9</accession>
<evidence type="ECO:0000313" key="2">
    <source>
        <dbReference type="Proteomes" id="UP000004995"/>
    </source>
</evidence>
<dbReference type="EMBL" id="AGNK02000203">
    <property type="status" value="NOT_ANNOTATED_CDS"/>
    <property type="molecule type" value="Genomic_DNA"/>
</dbReference>
<dbReference type="HOGENOM" id="CLU_2946027_0_0_1"/>